<dbReference type="PANTHER" id="PTHR10219">
    <property type="entry name" value="GLYCOLIPID TRANSFER PROTEIN-RELATED"/>
    <property type="match status" value="1"/>
</dbReference>
<name>A0A0R3SCZ4_HYMDI</name>
<keyword evidence="2" id="KW-0812">Transmembrane</keyword>
<keyword evidence="2" id="KW-0472">Membrane</keyword>
<dbReference type="Pfam" id="PF08718">
    <property type="entry name" value="GLTP"/>
    <property type="match status" value="1"/>
</dbReference>
<keyword evidence="1" id="KW-0813">Transport</keyword>
<reference evidence="4" key="1">
    <citation type="submission" date="2017-02" db="UniProtKB">
        <authorList>
            <consortium name="WormBaseParasite"/>
        </authorList>
    </citation>
    <scope>IDENTIFICATION</scope>
</reference>
<evidence type="ECO:0000256" key="1">
    <source>
        <dbReference type="ARBA" id="ARBA00022448"/>
    </source>
</evidence>
<keyword evidence="2" id="KW-1133">Transmembrane helix</keyword>
<dbReference type="GO" id="GO:1902387">
    <property type="term" value="F:ceramide 1-phosphate binding"/>
    <property type="evidence" value="ECO:0007669"/>
    <property type="project" value="TreeGrafter"/>
</dbReference>
<dbReference type="GO" id="GO:0005829">
    <property type="term" value="C:cytosol"/>
    <property type="evidence" value="ECO:0007669"/>
    <property type="project" value="TreeGrafter"/>
</dbReference>
<feature type="transmembrane region" description="Helical" evidence="2">
    <location>
        <begin position="88"/>
        <end position="113"/>
    </location>
</feature>
<feature type="domain" description="Glycolipid transfer protein" evidence="3">
    <location>
        <begin position="20"/>
        <end position="100"/>
    </location>
</feature>
<dbReference type="SUPFAM" id="SSF110004">
    <property type="entry name" value="Glycolipid transfer protein, GLTP"/>
    <property type="match status" value="1"/>
</dbReference>
<dbReference type="AlphaFoldDB" id="A0A0R3SCZ4"/>
<evidence type="ECO:0000259" key="3">
    <source>
        <dbReference type="Pfam" id="PF08718"/>
    </source>
</evidence>
<sequence length="114" mass="12836">LSHFVGAALYPVKSDVNGNIVVKMLARENEANIAKKDSSGSVGLLWLSRGVELIIESLAELVRNPDEKMSNLVKIAYEKTLRPYHNRVMSLIFSVSLSCLTCVHFLTFLKYLYF</sequence>
<dbReference type="STRING" id="6216.A0A0R3SCZ4"/>
<dbReference type="GO" id="GO:0016020">
    <property type="term" value="C:membrane"/>
    <property type="evidence" value="ECO:0007669"/>
    <property type="project" value="TreeGrafter"/>
</dbReference>
<dbReference type="InterPro" id="IPR014830">
    <property type="entry name" value="Glycolipid_transfer_prot_dom"/>
</dbReference>
<evidence type="ECO:0000256" key="2">
    <source>
        <dbReference type="SAM" id="Phobius"/>
    </source>
</evidence>
<dbReference type="WBParaSite" id="HDID_0000250601-mRNA-1">
    <property type="protein sequence ID" value="HDID_0000250601-mRNA-1"/>
    <property type="gene ID" value="HDID_0000250601"/>
</dbReference>
<accession>A0A0R3SCZ4</accession>
<protein>
    <submittedName>
        <fullName evidence="4">GLTP domain-containing protein</fullName>
    </submittedName>
</protein>
<dbReference type="GO" id="GO:1902388">
    <property type="term" value="F:ceramide 1-phosphate transfer activity"/>
    <property type="evidence" value="ECO:0007669"/>
    <property type="project" value="TreeGrafter"/>
</dbReference>
<dbReference type="InterPro" id="IPR036497">
    <property type="entry name" value="GLTP_sf"/>
</dbReference>
<evidence type="ECO:0000313" key="4">
    <source>
        <dbReference type="WBParaSite" id="HDID_0000250601-mRNA-1"/>
    </source>
</evidence>
<dbReference type="PANTHER" id="PTHR10219:SF25">
    <property type="entry name" value="PLECKSTRIN HOMOLOGY DOMAIN-CONTAINING FAMILY A MEMBER 8"/>
    <property type="match status" value="1"/>
</dbReference>
<organism evidence="4">
    <name type="scientific">Hymenolepis diminuta</name>
    <name type="common">Rat tapeworm</name>
    <dbReference type="NCBI Taxonomy" id="6216"/>
    <lineage>
        <taxon>Eukaryota</taxon>
        <taxon>Metazoa</taxon>
        <taxon>Spiralia</taxon>
        <taxon>Lophotrochozoa</taxon>
        <taxon>Platyhelminthes</taxon>
        <taxon>Cestoda</taxon>
        <taxon>Eucestoda</taxon>
        <taxon>Cyclophyllidea</taxon>
        <taxon>Hymenolepididae</taxon>
        <taxon>Hymenolepis</taxon>
    </lineage>
</organism>
<dbReference type="Gene3D" id="1.10.3520.10">
    <property type="entry name" value="Glycolipid transfer protein"/>
    <property type="match status" value="1"/>
</dbReference>
<proteinExistence type="predicted"/>